<dbReference type="Proteomes" id="UP000325577">
    <property type="component" value="Linkage Group LG3"/>
</dbReference>
<dbReference type="EMBL" id="CM018046">
    <property type="protein sequence ID" value="KAA8525961.1"/>
    <property type="molecule type" value="Genomic_DNA"/>
</dbReference>
<accession>A0A5J5A9H7</accession>
<protein>
    <submittedName>
        <fullName evidence="1">Uncharacterized protein</fullName>
    </submittedName>
</protein>
<reference evidence="1 2" key="1">
    <citation type="submission" date="2019-09" db="EMBL/GenBank/DDBJ databases">
        <title>A chromosome-level genome assembly of the Chinese tupelo Nyssa sinensis.</title>
        <authorList>
            <person name="Yang X."/>
            <person name="Kang M."/>
            <person name="Yang Y."/>
            <person name="Xiong H."/>
            <person name="Wang M."/>
            <person name="Zhang Z."/>
            <person name="Wang Z."/>
            <person name="Wu H."/>
            <person name="Ma T."/>
            <person name="Liu J."/>
            <person name="Xi Z."/>
        </authorList>
    </citation>
    <scope>NUCLEOTIDE SEQUENCE [LARGE SCALE GENOMIC DNA]</scope>
    <source>
        <strain evidence="1">J267</strain>
        <tissue evidence="1">Leaf</tissue>
    </source>
</reference>
<organism evidence="1 2">
    <name type="scientific">Nyssa sinensis</name>
    <dbReference type="NCBI Taxonomy" id="561372"/>
    <lineage>
        <taxon>Eukaryota</taxon>
        <taxon>Viridiplantae</taxon>
        <taxon>Streptophyta</taxon>
        <taxon>Embryophyta</taxon>
        <taxon>Tracheophyta</taxon>
        <taxon>Spermatophyta</taxon>
        <taxon>Magnoliopsida</taxon>
        <taxon>eudicotyledons</taxon>
        <taxon>Gunneridae</taxon>
        <taxon>Pentapetalae</taxon>
        <taxon>asterids</taxon>
        <taxon>Cornales</taxon>
        <taxon>Nyssaceae</taxon>
        <taxon>Nyssa</taxon>
    </lineage>
</organism>
<evidence type="ECO:0000313" key="2">
    <source>
        <dbReference type="Proteomes" id="UP000325577"/>
    </source>
</evidence>
<proteinExistence type="predicted"/>
<name>A0A5J5A9H7_9ASTE</name>
<evidence type="ECO:0000313" key="1">
    <source>
        <dbReference type="EMBL" id="KAA8525961.1"/>
    </source>
</evidence>
<gene>
    <name evidence="1" type="ORF">F0562_007939</name>
</gene>
<sequence length="79" mass="8596">MKEIFSVVVEASPSRVVVVVAADRFKPSASSTALSLSPKPGVGRFCGLFGCKASANCGYLALVVSIWQFFGWWDYEKVF</sequence>
<keyword evidence="2" id="KW-1185">Reference proteome</keyword>
<dbReference type="AlphaFoldDB" id="A0A5J5A9H7"/>